<reference evidence="3 4" key="1">
    <citation type="submission" date="2024-05" db="EMBL/GenBank/DDBJ databases">
        <authorList>
            <person name="Wallberg A."/>
        </authorList>
    </citation>
    <scope>NUCLEOTIDE SEQUENCE [LARGE SCALE GENOMIC DNA]</scope>
</reference>
<evidence type="ECO:0008006" key="5">
    <source>
        <dbReference type="Google" id="ProtNLM"/>
    </source>
</evidence>
<evidence type="ECO:0000259" key="1">
    <source>
        <dbReference type="Pfam" id="PF14214"/>
    </source>
</evidence>
<proteinExistence type="predicted"/>
<evidence type="ECO:0000259" key="2">
    <source>
        <dbReference type="Pfam" id="PF20209"/>
    </source>
</evidence>
<dbReference type="Pfam" id="PF14214">
    <property type="entry name" value="Helitron_like_N"/>
    <property type="match status" value="1"/>
</dbReference>
<dbReference type="Proteomes" id="UP001497623">
    <property type="component" value="Unassembled WGS sequence"/>
</dbReference>
<feature type="domain" description="DUF6570" evidence="2">
    <location>
        <begin position="3"/>
        <end position="74"/>
    </location>
</feature>
<dbReference type="InterPro" id="IPR025476">
    <property type="entry name" value="Helitron_helicase-like"/>
</dbReference>
<organism evidence="3 4">
    <name type="scientific">Meganyctiphanes norvegica</name>
    <name type="common">Northern krill</name>
    <name type="synonym">Thysanopoda norvegica</name>
    <dbReference type="NCBI Taxonomy" id="48144"/>
    <lineage>
        <taxon>Eukaryota</taxon>
        <taxon>Metazoa</taxon>
        <taxon>Ecdysozoa</taxon>
        <taxon>Arthropoda</taxon>
        <taxon>Crustacea</taxon>
        <taxon>Multicrustacea</taxon>
        <taxon>Malacostraca</taxon>
        <taxon>Eumalacostraca</taxon>
        <taxon>Eucarida</taxon>
        <taxon>Euphausiacea</taxon>
        <taxon>Euphausiidae</taxon>
        <taxon>Meganyctiphanes</taxon>
    </lineage>
</organism>
<sequence>VGFSGNCISFGQNIESFTKNLPWSVKDLPILVIHSEKDRAKTFHANGNRIRNALIWLKANHPEYKDITINEDTLKEYPENGGELKNISTIVEYSNVSEDAQHQSLNDEESLQDVIDLQDQDMPRPEGIVCETLKKAEVSNQVQNAIDDTFLESVAWPERGHMPENELTPGWFRKAFPRHFPFGNADITISRPGKNVSILQWVQHLLKVDRRFSKDPLFVMIVTNIMQKHQALTLGNIYADRKLSNLSAKEFKANLESGDQSVLKSMFCFSQSIKGSQQFFSNHISKSVNFTRHLRIQSQEEEMFNIFLTFSVADLHERALHEKLPDSHLYINKTVVKDLNLIPPGSDKTEFIEEKYDYQLRLKAIQENTDIVNEYVIKKLHLLWDHVLKPIFGGQHFIIRYEFQHRGSIHCHMVMNVKHGPSCGDMEFAKMPLINVDDCNSQ</sequence>
<feature type="non-terminal residue" evidence="3">
    <location>
        <position position="442"/>
    </location>
</feature>
<name>A0AAV2SL96_MEGNR</name>
<feature type="non-terminal residue" evidence="3">
    <location>
        <position position="1"/>
    </location>
</feature>
<protein>
    <recommendedName>
        <fullName evidence="5">Helitron helicase-like domain-containing protein</fullName>
    </recommendedName>
</protein>
<dbReference type="Pfam" id="PF20209">
    <property type="entry name" value="DUF6570"/>
    <property type="match status" value="1"/>
</dbReference>
<comment type="caution">
    <text evidence="3">The sequence shown here is derived from an EMBL/GenBank/DDBJ whole genome shotgun (WGS) entry which is preliminary data.</text>
</comment>
<keyword evidence="4" id="KW-1185">Reference proteome</keyword>
<evidence type="ECO:0000313" key="4">
    <source>
        <dbReference type="Proteomes" id="UP001497623"/>
    </source>
</evidence>
<accession>A0AAV2SL96</accession>
<evidence type="ECO:0000313" key="3">
    <source>
        <dbReference type="EMBL" id="CAL4203526.1"/>
    </source>
</evidence>
<dbReference type="EMBL" id="CAXKWB010079401">
    <property type="protein sequence ID" value="CAL4203526.1"/>
    <property type="molecule type" value="Genomic_DNA"/>
</dbReference>
<dbReference type="InterPro" id="IPR046700">
    <property type="entry name" value="DUF6570"/>
</dbReference>
<feature type="domain" description="Helitron helicase-like" evidence="1">
    <location>
        <begin position="201"/>
        <end position="415"/>
    </location>
</feature>
<gene>
    <name evidence="3" type="ORF">MNOR_LOCUS37785</name>
</gene>
<dbReference type="AlphaFoldDB" id="A0AAV2SL96"/>